<protein>
    <submittedName>
        <fullName evidence="2">L-lactate dehydrogenase complex protein LldE</fullName>
    </submittedName>
</protein>
<sequence length="250" mass="27810">MEKKKIKVGLFIPCYINQLYPQVGIATFQLLEKLGVDVDYPQGQTCCGQPLGNSGYEDDSKGICNLFVENFKQYDYIVGPSGSCIYHVKHHFDILEQTPDVKRVRNNAYELCEFIVKILGKTDLGASFPHKVGLHKSCHGLRGLKLGSCSELQGEHYSTEEDLLNGVKGLELMSLNRKDECCGFGGTFAVFEEAISAKMGKDRVQDHLDSEVEVLTGADHSCLMHLEGIVNRNKQPLKVMHIAEILNSSL</sequence>
<dbReference type="STRING" id="1178825.SAMN05216261_0164"/>
<dbReference type="Proteomes" id="UP000184396">
    <property type="component" value="Unassembled WGS sequence"/>
</dbReference>
<dbReference type="Pfam" id="PF02754">
    <property type="entry name" value="CCG"/>
    <property type="match status" value="2"/>
</dbReference>
<proteinExistence type="predicted"/>
<dbReference type="GO" id="GO:0016491">
    <property type="term" value="F:oxidoreductase activity"/>
    <property type="evidence" value="ECO:0007669"/>
    <property type="project" value="UniProtKB-ARBA"/>
</dbReference>
<dbReference type="RefSeq" id="WP_019387002.1">
    <property type="nucleotide sequence ID" value="NZ_ALIH01000004.1"/>
</dbReference>
<evidence type="ECO:0000259" key="1">
    <source>
        <dbReference type="Pfam" id="PF02754"/>
    </source>
</evidence>
<dbReference type="InterPro" id="IPR004017">
    <property type="entry name" value="Cys_rich_dom"/>
</dbReference>
<dbReference type="PANTHER" id="PTHR30296:SF0">
    <property type="entry name" value="LACTATE UTILIZATION PROTEIN A"/>
    <property type="match status" value="1"/>
</dbReference>
<keyword evidence="3" id="KW-1185">Reference proteome</keyword>
<accession>A0A1M6A278</accession>
<feature type="domain" description="Cysteine-rich" evidence="1">
    <location>
        <begin position="8"/>
        <end position="88"/>
    </location>
</feature>
<name>A0A1M6A278_9FLAO</name>
<dbReference type="GO" id="GO:0005829">
    <property type="term" value="C:cytosol"/>
    <property type="evidence" value="ECO:0007669"/>
    <property type="project" value="TreeGrafter"/>
</dbReference>
<dbReference type="AlphaFoldDB" id="A0A1M6A278"/>
<evidence type="ECO:0000313" key="3">
    <source>
        <dbReference type="Proteomes" id="UP000184396"/>
    </source>
</evidence>
<dbReference type="eggNOG" id="COG0247">
    <property type="taxonomic scope" value="Bacteria"/>
</dbReference>
<organism evidence="2 3">
    <name type="scientific">Algibacter luteus</name>
    <dbReference type="NCBI Taxonomy" id="1178825"/>
    <lineage>
        <taxon>Bacteria</taxon>
        <taxon>Pseudomonadati</taxon>
        <taxon>Bacteroidota</taxon>
        <taxon>Flavobacteriia</taxon>
        <taxon>Flavobacteriales</taxon>
        <taxon>Flavobacteriaceae</taxon>
        <taxon>Algibacter</taxon>
    </lineage>
</organism>
<dbReference type="PANTHER" id="PTHR30296">
    <property type="entry name" value="UNCHARACTERIZED PROTEIN YKGE"/>
    <property type="match status" value="1"/>
</dbReference>
<reference evidence="2 3" key="1">
    <citation type="submission" date="2016-11" db="EMBL/GenBank/DDBJ databases">
        <authorList>
            <person name="Jaros S."/>
            <person name="Januszkiewicz K."/>
            <person name="Wedrychowicz H."/>
        </authorList>
    </citation>
    <scope>NUCLEOTIDE SEQUENCE [LARGE SCALE GENOMIC DNA]</scope>
    <source>
        <strain evidence="2 3">CGMCC 1.12213</strain>
    </source>
</reference>
<dbReference type="EMBL" id="FQYK01000001">
    <property type="protein sequence ID" value="SHI30570.1"/>
    <property type="molecule type" value="Genomic_DNA"/>
</dbReference>
<gene>
    <name evidence="2" type="ORF">SAMN05216261_0164</name>
</gene>
<feature type="domain" description="Cysteine-rich" evidence="1">
    <location>
        <begin position="133"/>
        <end position="226"/>
    </location>
</feature>
<evidence type="ECO:0000313" key="2">
    <source>
        <dbReference type="EMBL" id="SHI30570.1"/>
    </source>
</evidence>